<dbReference type="Proteomes" id="UP000308330">
    <property type="component" value="Unassembled WGS sequence"/>
</dbReference>
<proteinExistence type="predicted"/>
<dbReference type="NCBIfam" id="TIGR01644">
    <property type="entry name" value="phage_P2_V"/>
    <property type="match status" value="1"/>
</dbReference>
<protein>
    <submittedName>
        <fullName evidence="1">Phage baseplate assembly protein V</fullName>
    </submittedName>
</protein>
<name>A0ABY2T5U6_9BACI</name>
<dbReference type="InterPro" id="IPR037026">
    <property type="entry name" value="Vgr_OB-fold_dom_sf"/>
</dbReference>
<organism evidence="1 2">
    <name type="scientific">Lysinibacillus tabacifolii</name>
    <dbReference type="NCBI Taxonomy" id="1173107"/>
    <lineage>
        <taxon>Bacteria</taxon>
        <taxon>Bacillati</taxon>
        <taxon>Bacillota</taxon>
        <taxon>Bacilli</taxon>
        <taxon>Bacillales</taxon>
        <taxon>Bacillaceae</taxon>
        <taxon>Lysinibacillus</taxon>
    </lineage>
</organism>
<dbReference type="InterPro" id="IPR013046">
    <property type="entry name" value="GpV/Gp45"/>
</dbReference>
<dbReference type="Gene3D" id="6.20.150.10">
    <property type="match status" value="1"/>
</dbReference>
<reference evidence="1 2" key="1">
    <citation type="submission" date="2019-04" db="EMBL/GenBank/DDBJ databases">
        <title>Lysinibacillus genome sequencing.</title>
        <authorList>
            <person name="Dunlap C."/>
        </authorList>
    </citation>
    <scope>NUCLEOTIDE SEQUENCE [LARGE SCALE GENOMIC DNA]</scope>
    <source>
        <strain evidence="1 2">KCTC 33042</strain>
    </source>
</reference>
<sequence>MFGGILMRAQVGEVTTIDPTKGTARVKIEEQDNKISAPLRVLYRGTLKNKDFWMPKIGEHVLCLFTKQSEGFIIGAFYSGGTQPPCSEPEKRCIEFEDGSLIDYDAKTHTLHVNIVGEINIQTKGSVTVNGQLLSPFGSTS</sequence>
<accession>A0ABY2T5U6</accession>
<keyword evidence="2" id="KW-1185">Reference proteome</keyword>
<dbReference type="EMBL" id="SZPT01000001">
    <property type="protein sequence ID" value="TKI50660.1"/>
    <property type="molecule type" value="Genomic_DNA"/>
</dbReference>
<comment type="caution">
    <text evidence="1">The sequence shown here is derived from an EMBL/GenBank/DDBJ whole genome shotgun (WGS) entry which is preliminary data.</text>
</comment>
<dbReference type="Gene3D" id="2.40.50.230">
    <property type="entry name" value="Gp5 N-terminal domain"/>
    <property type="match status" value="1"/>
</dbReference>
<gene>
    <name evidence="1" type="ORF">FC748_05480</name>
</gene>
<evidence type="ECO:0000313" key="2">
    <source>
        <dbReference type="Proteomes" id="UP000308330"/>
    </source>
</evidence>
<evidence type="ECO:0000313" key="1">
    <source>
        <dbReference type="EMBL" id="TKI50660.1"/>
    </source>
</evidence>